<dbReference type="EMBL" id="BRYA01000263">
    <property type="protein sequence ID" value="GMI45742.1"/>
    <property type="molecule type" value="Genomic_DNA"/>
</dbReference>
<name>A0A9W7GHP7_9STRA</name>
<feature type="region of interest" description="Disordered" evidence="1">
    <location>
        <begin position="297"/>
        <end position="319"/>
    </location>
</feature>
<proteinExistence type="predicted"/>
<protein>
    <submittedName>
        <fullName evidence="3">Uncharacterized protein</fullName>
    </submittedName>
</protein>
<feature type="chain" id="PRO_5040914730" evidence="2">
    <location>
        <begin position="17"/>
        <end position="319"/>
    </location>
</feature>
<gene>
    <name evidence="3" type="ORF">TrCOL_g13464</name>
</gene>
<accession>A0A9W7GHP7</accession>
<keyword evidence="2" id="KW-0732">Signal</keyword>
<evidence type="ECO:0000313" key="4">
    <source>
        <dbReference type="Proteomes" id="UP001165065"/>
    </source>
</evidence>
<evidence type="ECO:0000256" key="1">
    <source>
        <dbReference type="SAM" id="MobiDB-lite"/>
    </source>
</evidence>
<dbReference type="Proteomes" id="UP001165065">
    <property type="component" value="Unassembled WGS sequence"/>
</dbReference>
<keyword evidence="4" id="KW-1185">Reference proteome</keyword>
<evidence type="ECO:0000256" key="2">
    <source>
        <dbReference type="SAM" id="SignalP"/>
    </source>
</evidence>
<evidence type="ECO:0000313" key="3">
    <source>
        <dbReference type="EMBL" id="GMI45742.1"/>
    </source>
</evidence>
<sequence>MKFSAILALCLGSASASASGLSFSPFGHDKERRLDDHHLTYHCQVGGEETQCRLGDNAFCALSHDADSHRLRRRKLFANFQEKWGYCGDPKCMESHQEFYDMIAAGAFATEQGGNQNPVQVARDQGMCDDGRGDSMLVHATSHCSGLDLERVQALYDLACNCPEYDPFDTNVICSAKQWSNPTCQQGVKATGMQEILLGTPTLSYEEASGLYDAHLQYSPCSCGTQGGELYNVTGPDGDLNLYGWSLLSSCGETETCQYELVSAWTFSVLLEDPSRGTPEAVGAELGAEFTRICIEAASSGGGGGGEDDPSPSPSPSPS</sequence>
<dbReference type="AlphaFoldDB" id="A0A9W7GHP7"/>
<reference evidence="4" key="1">
    <citation type="journal article" date="2023" name="Commun. Biol.">
        <title>Genome analysis of Parmales, the sister group of diatoms, reveals the evolutionary specialization of diatoms from phago-mixotrophs to photoautotrophs.</title>
        <authorList>
            <person name="Ban H."/>
            <person name="Sato S."/>
            <person name="Yoshikawa S."/>
            <person name="Yamada K."/>
            <person name="Nakamura Y."/>
            <person name="Ichinomiya M."/>
            <person name="Sato N."/>
            <person name="Blanc-Mathieu R."/>
            <person name="Endo H."/>
            <person name="Kuwata A."/>
            <person name="Ogata H."/>
        </authorList>
    </citation>
    <scope>NUCLEOTIDE SEQUENCE [LARGE SCALE GENOMIC DNA]</scope>
</reference>
<feature type="signal peptide" evidence="2">
    <location>
        <begin position="1"/>
        <end position="16"/>
    </location>
</feature>
<organism evidence="3 4">
    <name type="scientific">Triparma columacea</name>
    <dbReference type="NCBI Taxonomy" id="722753"/>
    <lineage>
        <taxon>Eukaryota</taxon>
        <taxon>Sar</taxon>
        <taxon>Stramenopiles</taxon>
        <taxon>Ochrophyta</taxon>
        <taxon>Bolidophyceae</taxon>
        <taxon>Parmales</taxon>
        <taxon>Triparmaceae</taxon>
        <taxon>Triparma</taxon>
    </lineage>
</organism>
<comment type="caution">
    <text evidence="3">The sequence shown here is derived from an EMBL/GenBank/DDBJ whole genome shotgun (WGS) entry which is preliminary data.</text>
</comment>